<proteinExistence type="predicted"/>
<accession>R9NZB9</accession>
<dbReference type="EMBL" id="DF238783">
    <property type="protein sequence ID" value="GAC94198.1"/>
    <property type="molecule type" value="Genomic_DNA"/>
</dbReference>
<name>R9NZB9_PSEHS</name>
<comment type="caution">
    <text evidence="2">Lacks conserved residue(s) required for the propagation of feature annotation.</text>
</comment>
<evidence type="ECO:0000259" key="3">
    <source>
        <dbReference type="PROSITE" id="PS51084"/>
    </source>
</evidence>
<evidence type="ECO:0000313" key="5">
    <source>
        <dbReference type="Proteomes" id="UP000014071"/>
    </source>
</evidence>
<keyword evidence="5" id="KW-1185">Reference proteome</keyword>
<organism evidence="4 5">
    <name type="scientific">Pseudozyma hubeiensis (strain SY62)</name>
    <name type="common">Yeast</name>
    <dbReference type="NCBI Taxonomy" id="1305764"/>
    <lineage>
        <taxon>Eukaryota</taxon>
        <taxon>Fungi</taxon>
        <taxon>Dikarya</taxon>
        <taxon>Basidiomycota</taxon>
        <taxon>Ustilaginomycotina</taxon>
        <taxon>Ustilaginomycetes</taxon>
        <taxon>Ustilaginales</taxon>
        <taxon>Ustilaginaceae</taxon>
        <taxon>Pseudozyma</taxon>
    </lineage>
</organism>
<dbReference type="OrthoDB" id="672793at2759"/>
<dbReference type="SUPFAM" id="SSF54197">
    <property type="entry name" value="HIT-like"/>
    <property type="match status" value="1"/>
</dbReference>
<dbReference type="AlphaFoldDB" id="R9NZB9"/>
<feature type="active site" description="Tele-AMP-histidine intermediate" evidence="1">
    <location>
        <position position="164"/>
    </location>
</feature>
<dbReference type="Gene3D" id="3.30.428.10">
    <property type="entry name" value="HIT-like"/>
    <property type="match status" value="1"/>
</dbReference>
<sequence length="172" mass="18850">MSCVLHFIAWATAQLPARSCRGKVQRACGRPQLFSTQSIRFLPSATCPASPIILAFAPTRSLFKMALKTDANCIFCKIIAGQIPSLKLYDSDKTYAFLDIGPISEGHALVIPKHHGAKLHDIPDEHLTELLPVAKKIAIATGAEQYNVLQNNGRMAHQMVDHVHCKCHAPSK</sequence>
<dbReference type="PRINTS" id="PR00332">
    <property type="entry name" value="HISTRIAD"/>
</dbReference>
<dbReference type="CDD" id="cd01277">
    <property type="entry name" value="HINT_subgroup"/>
    <property type="match status" value="1"/>
</dbReference>
<protein>
    <recommendedName>
        <fullName evidence="3">HIT domain-containing protein</fullName>
    </recommendedName>
</protein>
<dbReference type="GeneID" id="24107064"/>
<dbReference type="RefSeq" id="XP_012187785.1">
    <property type="nucleotide sequence ID" value="XM_012332395.1"/>
</dbReference>
<dbReference type="HOGENOM" id="CLU_1555956_0_0_1"/>
<dbReference type="InterPro" id="IPR039384">
    <property type="entry name" value="HINT"/>
</dbReference>
<evidence type="ECO:0000256" key="1">
    <source>
        <dbReference type="PIRSR" id="PIRSR601310-1"/>
    </source>
</evidence>
<gene>
    <name evidence="4" type="ORF">PHSY_001769</name>
</gene>
<evidence type="ECO:0000256" key="2">
    <source>
        <dbReference type="PROSITE-ProRule" id="PRU00464"/>
    </source>
</evidence>
<dbReference type="InterPro" id="IPR036265">
    <property type="entry name" value="HIT-like_sf"/>
</dbReference>
<dbReference type="PANTHER" id="PTHR46648">
    <property type="entry name" value="HIT FAMILY PROTEIN 1"/>
    <property type="match status" value="1"/>
</dbReference>
<dbReference type="eggNOG" id="KOG3275">
    <property type="taxonomic scope" value="Eukaryota"/>
</dbReference>
<dbReference type="Pfam" id="PF01230">
    <property type="entry name" value="HIT"/>
    <property type="match status" value="1"/>
</dbReference>
<dbReference type="InterPro" id="IPR001310">
    <property type="entry name" value="Histidine_triad_HIT"/>
</dbReference>
<dbReference type="GO" id="GO:0003824">
    <property type="term" value="F:catalytic activity"/>
    <property type="evidence" value="ECO:0007669"/>
    <property type="project" value="InterPro"/>
</dbReference>
<dbReference type="PROSITE" id="PS51084">
    <property type="entry name" value="HIT_2"/>
    <property type="match status" value="1"/>
</dbReference>
<dbReference type="Proteomes" id="UP000014071">
    <property type="component" value="Unassembled WGS sequence"/>
</dbReference>
<dbReference type="STRING" id="1305764.R9NZB9"/>
<dbReference type="GO" id="GO:0009117">
    <property type="term" value="P:nucleotide metabolic process"/>
    <property type="evidence" value="ECO:0007669"/>
    <property type="project" value="TreeGrafter"/>
</dbReference>
<dbReference type="InterPro" id="IPR011146">
    <property type="entry name" value="HIT-like"/>
</dbReference>
<feature type="domain" description="HIT" evidence="3">
    <location>
        <begin position="74"/>
        <end position="172"/>
    </location>
</feature>
<reference evidence="5" key="1">
    <citation type="journal article" date="2013" name="Genome Announc.">
        <title>Draft genome sequence of the basidiomycetous yeast-like fungus Pseudozyma hubeiensis SY62, which produces an abundant amount of the biosurfactant mannosylerythritol lipids.</title>
        <authorList>
            <person name="Konishi M."/>
            <person name="Hatada Y."/>
            <person name="Horiuchi J."/>
        </authorList>
    </citation>
    <scope>NUCLEOTIDE SEQUENCE [LARGE SCALE GENOMIC DNA]</scope>
    <source>
        <strain evidence="5">SY62</strain>
    </source>
</reference>
<dbReference type="PANTHER" id="PTHR46648:SF1">
    <property type="entry name" value="ADENOSINE 5'-MONOPHOSPHORAMIDASE HNT1"/>
    <property type="match status" value="1"/>
</dbReference>
<evidence type="ECO:0000313" key="4">
    <source>
        <dbReference type="EMBL" id="GAC94198.1"/>
    </source>
</evidence>